<proteinExistence type="predicted"/>
<dbReference type="EMBL" id="CAADRM010000145">
    <property type="protein sequence ID" value="VFU18163.1"/>
    <property type="molecule type" value="Genomic_DNA"/>
</dbReference>
<name>A0A485M4J3_9ZZZZ</name>
<dbReference type="AlphaFoldDB" id="A0A485M4J3"/>
<reference evidence="1" key="1">
    <citation type="submission" date="2019-03" db="EMBL/GenBank/DDBJ databases">
        <authorList>
            <person name="Hao L."/>
        </authorList>
    </citation>
    <scope>NUCLEOTIDE SEQUENCE</scope>
</reference>
<accession>A0A485M4J3</accession>
<sequence>MSGILITGLEGLGNKILFIMKLRRLSFGRCRPVGFNREVKNR</sequence>
<organism evidence="1">
    <name type="scientific">anaerobic digester metagenome</name>
    <dbReference type="NCBI Taxonomy" id="1263854"/>
    <lineage>
        <taxon>unclassified sequences</taxon>
        <taxon>metagenomes</taxon>
        <taxon>ecological metagenomes</taxon>
    </lineage>
</organism>
<protein>
    <submittedName>
        <fullName evidence="1">Uncharacterized protein</fullName>
    </submittedName>
</protein>
<evidence type="ECO:0000313" key="1">
    <source>
        <dbReference type="EMBL" id="VFU18163.1"/>
    </source>
</evidence>
<gene>
    <name evidence="1" type="ORF">SCFA_780004</name>
</gene>